<keyword evidence="2" id="KW-0813">Transport</keyword>
<dbReference type="Pfam" id="PF13416">
    <property type="entry name" value="SBP_bac_8"/>
    <property type="match status" value="1"/>
</dbReference>
<dbReference type="Proteomes" id="UP000283786">
    <property type="component" value="Chromosome"/>
</dbReference>
<dbReference type="CDD" id="cd14748">
    <property type="entry name" value="PBP2_UgpB"/>
    <property type="match status" value="1"/>
</dbReference>
<protein>
    <submittedName>
        <fullName evidence="4">sn-glycerol-3-phosphate-binding periplasmic protein UgpB</fullName>
    </submittedName>
</protein>
<dbReference type="GO" id="GO:0015768">
    <property type="term" value="P:maltose transport"/>
    <property type="evidence" value="ECO:0007669"/>
    <property type="project" value="TreeGrafter"/>
</dbReference>
<dbReference type="Gene3D" id="3.40.190.10">
    <property type="entry name" value="Periplasmic binding protein-like II"/>
    <property type="match status" value="2"/>
</dbReference>
<gene>
    <name evidence="4" type="primary">ugpB_2</name>
    <name evidence="4" type="ORF">PSAL_021390</name>
</gene>
<evidence type="ECO:0000313" key="4">
    <source>
        <dbReference type="EMBL" id="QPM90897.1"/>
    </source>
</evidence>
<dbReference type="GO" id="GO:0042956">
    <property type="term" value="P:maltodextrin transmembrane transport"/>
    <property type="evidence" value="ECO:0007669"/>
    <property type="project" value="TreeGrafter"/>
</dbReference>
<evidence type="ECO:0000256" key="1">
    <source>
        <dbReference type="ARBA" id="ARBA00008520"/>
    </source>
</evidence>
<dbReference type="InterPro" id="IPR006059">
    <property type="entry name" value="SBP"/>
</dbReference>
<name>A0A418SL38_9RHOB</name>
<proteinExistence type="inferred from homology"/>
<dbReference type="EMBL" id="CP060436">
    <property type="protein sequence ID" value="QPM90897.1"/>
    <property type="molecule type" value="Genomic_DNA"/>
</dbReference>
<evidence type="ECO:0000256" key="2">
    <source>
        <dbReference type="ARBA" id="ARBA00022448"/>
    </source>
</evidence>
<dbReference type="GO" id="GO:1901982">
    <property type="term" value="F:maltose binding"/>
    <property type="evidence" value="ECO:0007669"/>
    <property type="project" value="TreeGrafter"/>
</dbReference>
<dbReference type="GO" id="GO:0055052">
    <property type="term" value="C:ATP-binding cassette (ABC) transporter complex, substrate-binding subunit-containing"/>
    <property type="evidence" value="ECO:0007669"/>
    <property type="project" value="TreeGrafter"/>
</dbReference>
<dbReference type="PANTHER" id="PTHR30061">
    <property type="entry name" value="MALTOSE-BINDING PERIPLASMIC PROTEIN"/>
    <property type="match status" value="1"/>
</dbReference>
<comment type="similarity">
    <text evidence="1">Belongs to the bacterial solute-binding protein 1 family.</text>
</comment>
<dbReference type="PANTHER" id="PTHR30061:SF50">
    <property type="entry name" value="MALTOSE_MALTODEXTRIN-BINDING PERIPLASMIC PROTEIN"/>
    <property type="match status" value="1"/>
</dbReference>
<reference evidence="4 5" key="1">
    <citation type="submission" date="2020-08" db="EMBL/GenBank/DDBJ databases">
        <title>Genome sequence of Rhodobacteraceae bacterium Lw-13e.</title>
        <authorList>
            <person name="Poehlein A."/>
            <person name="Wolter L."/>
            <person name="Daniel R."/>
            <person name="Brinkhoff T."/>
        </authorList>
    </citation>
    <scope>NUCLEOTIDE SEQUENCE [LARGE SCALE GENOMIC DNA]</scope>
    <source>
        <strain evidence="4 5">Lw-13e</strain>
    </source>
</reference>
<organism evidence="4 5">
    <name type="scientific">Pseudooceanicola algae</name>
    <dbReference type="NCBI Taxonomy" id="1537215"/>
    <lineage>
        <taxon>Bacteria</taxon>
        <taxon>Pseudomonadati</taxon>
        <taxon>Pseudomonadota</taxon>
        <taxon>Alphaproteobacteria</taxon>
        <taxon>Rhodobacterales</taxon>
        <taxon>Paracoccaceae</taxon>
        <taxon>Pseudooceanicola</taxon>
    </lineage>
</organism>
<evidence type="ECO:0000313" key="5">
    <source>
        <dbReference type="Proteomes" id="UP000283786"/>
    </source>
</evidence>
<dbReference type="OrthoDB" id="2509690at2"/>
<keyword evidence="3" id="KW-0732">Signal</keyword>
<keyword evidence="5" id="KW-1185">Reference proteome</keyword>
<dbReference type="SUPFAM" id="SSF53850">
    <property type="entry name" value="Periplasmic binding protein-like II"/>
    <property type="match status" value="1"/>
</dbReference>
<accession>A0A418SL38</accession>
<sequence>MTRITTVAALMAASTALVNPAFAETELTMYYPIAVGGALTEVVDGIVDKFEAQNPDVKVNAIYAGNYDDARIKALAALDAGEPAHLAVMFSIDAYDLLDQDHIVAFDDLVDGDEDTAWLNSFYPALMANGQIEGKTWGVPFQRSTIVAYYNKDMFREAGLDPEKAPTTWEEMVSMGKALTNDDHYGIMIPSTGYPYWMFQALAIQNDKELMSDDGVTTYFNDPAAIETLEFWKSLSQEHQIMPEGTVEWGTLRQAFLESKTAMMWHSTGNLTAVKNAAEFDFGVAMLPAHKRPGSPTGGGNFYVFKNASEEEQQAALDLIQFMTAPEQAAEWSIATGYMGVSPAAYETDALQAYVEDFAPALVARDQLEHAVAEFSTFETARVRDGLNGAIQSVLTGDKSAEEALNEAQAAAERLLRPYN</sequence>
<dbReference type="RefSeq" id="WP_119837744.1">
    <property type="nucleotide sequence ID" value="NZ_CP060436.1"/>
</dbReference>
<dbReference type="AlphaFoldDB" id="A0A418SL38"/>
<evidence type="ECO:0000256" key="3">
    <source>
        <dbReference type="ARBA" id="ARBA00022729"/>
    </source>
</evidence>
<dbReference type="KEGG" id="palw:PSAL_021390"/>